<accession>A0A0D0A6J9</accession>
<reference evidence="1 2" key="1">
    <citation type="submission" date="2014-04" db="EMBL/GenBank/DDBJ databases">
        <authorList>
            <consortium name="DOE Joint Genome Institute"/>
            <person name="Kuo A."/>
            <person name="Kohler A."/>
            <person name="Costa M.D."/>
            <person name="Nagy L.G."/>
            <person name="Floudas D."/>
            <person name="Copeland A."/>
            <person name="Barry K.W."/>
            <person name="Cichocki N."/>
            <person name="Veneault-Fourrey C."/>
            <person name="LaButti K."/>
            <person name="Lindquist E.A."/>
            <person name="Lipzen A."/>
            <person name="Lundell T."/>
            <person name="Morin E."/>
            <person name="Murat C."/>
            <person name="Sun H."/>
            <person name="Tunlid A."/>
            <person name="Henrissat B."/>
            <person name="Grigoriev I.V."/>
            <person name="Hibbett D.S."/>
            <person name="Martin F."/>
            <person name="Nordberg H.P."/>
            <person name="Cantor M.N."/>
            <person name="Hua S.X."/>
        </authorList>
    </citation>
    <scope>NUCLEOTIDE SEQUENCE [LARGE SCALE GENOMIC DNA]</scope>
    <source>
        <strain evidence="1 2">441</strain>
    </source>
</reference>
<dbReference type="EMBL" id="KN833695">
    <property type="protein sequence ID" value="KIK27693.1"/>
    <property type="molecule type" value="Genomic_DNA"/>
</dbReference>
<proteinExistence type="predicted"/>
<keyword evidence="2" id="KW-1185">Reference proteome</keyword>
<name>A0A0D0A6J9_9AGAM</name>
<dbReference type="HOGENOM" id="CLU_2606911_0_0_1"/>
<evidence type="ECO:0000313" key="2">
    <source>
        <dbReference type="Proteomes" id="UP000054018"/>
    </source>
</evidence>
<gene>
    <name evidence="1" type="ORF">PISMIDRAFT_674599</name>
</gene>
<dbReference type="Proteomes" id="UP000054018">
    <property type="component" value="Unassembled WGS sequence"/>
</dbReference>
<organism evidence="1 2">
    <name type="scientific">Pisolithus microcarpus 441</name>
    <dbReference type="NCBI Taxonomy" id="765257"/>
    <lineage>
        <taxon>Eukaryota</taxon>
        <taxon>Fungi</taxon>
        <taxon>Dikarya</taxon>
        <taxon>Basidiomycota</taxon>
        <taxon>Agaricomycotina</taxon>
        <taxon>Agaricomycetes</taxon>
        <taxon>Agaricomycetidae</taxon>
        <taxon>Boletales</taxon>
        <taxon>Sclerodermatineae</taxon>
        <taxon>Pisolithaceae</taxon>
        <taxon>Pisolithus</taxon>
    </lineage>
</organism>
<evidence type="ECO:0000313" key="1">
    <source>
        <dbReference type="EMBL" id="KIK27693.1"/>
    </source>
</evidence>
<dbReference type="AlphaFoldDB" id="A0A0D0A6J9"/>
<sequence>MPTIYRSFVFYDLGFPTIQAPNPILVQQKLSISVASFDRSKWGGPHKSRLSGEHYAFRGVVKYARFHFATNCSTEDHLR</sequence>
<protein>
    <submittedName>
        <fullName evidence="1">Unplaced genomic scaffold scaffold_11, whole genome shotgun sequence</fullName>
    </submittedName>
</protein>
<reference evidence="2" key="2">
    <citation type="submission" date="2015-01" db="EMBL/GenBank/DDBJ databases">
        <title>Evolutionary Origins and Diversification of the Mycorrhizal Mutualists.</title>
        <authorList>
            <consortium name="DOE Joint Genome Institute"/>
            <consortium name="Mycorrhizal Genomics Consortium"/>
            <person name="Kohler A."/>
            <person name="Kuo A."/>
            <person name="Nagy L.G."/>
            <person name="Floudas D."/>
            <person name="Copeland A."/>
            <person name="Barry K.W."/>
            <person name="Cichocki N."/>
            <person name="Veneault-Fourrey C."/>
            <person name="LaButti K."/>
            <person name="Lindquist E.A."/>
            <person name="Lipzen A."/>
            <person name="Lundell T."/>
            <person name="Morin E."/>
            <person name="Murat C."/>
            <person name="Riley R."/>
            <person name="Ohm R."/>
            <person name="Sun H."/>
            <person name="Tunlid A."/>
            <person name="Henrissat B."/>
            <person name="Grigoriev I.V."/>
            <person name="Hibbett D.S."/>
            <person name="Martin F."/>
        </authorList>
    </citation>
    <scope>NUCLEOTIDE SEQUENCE [LARGE SCALE GENOMIC DNA]</scope>
    <source>
        <strain evidence="2">441</strain>
    </source>
</reference>